<feature type="chain" id="PRO_5035175526" description="DUF11 domain-containing protein" evidence="3">
    <location>
        <begin position="28"/>
        <end position="969"/>
    </location>
</feature>
<dbReference type="InterPro" id="IPR001434">
    <property type="entry name" value="OmcB-like_DUF11"/>
</dbReference>
<dbReference type="Pfam" id="PF07676">
    <property type="entry name" value="PD40"/>
    <property type="match status" value="7"/>
</dbReference>
<dbReference type="Gene3D" id="2.120.10.30">
    <property type="entry name" value="TolB, C-terminal domain"/>
    <property type="match status" value="3"/>
</dbReference>
<feature type="region of interest" description="Disordered" evidence="2">
    <location>
        <begin position="457"/>
        <end position="482"/>
    </location>
</feature>
<feature type="compositionally biased region" description="Low complexity" evidence="2">
    <location>
        <begin position="280"/>
        <end position="295"/>
    </location>
</feature>
<gene>
    <name evidence="5" type="ORF">GCM10010123_07850</name>
</gene>
<comment type="caution">
    <text evidence="5">The sequence shown here is derived from an EMBL/GenBank/DDBJ whole genome shotgun (WGS) entry which is preliminary data.</text>
</comment>
<feature type="domain" description="DUF11" evidence="4">
    <location>
        <begin position="638"/>
        <end position="747"/>
    </location>
</feature>
<dbReference type="AlphaFoldDB" id="A0A8J3F8Q7"/>
<dbReference type="SUPFAM" id="SSF69304">
    <property type="entry name" value="Tricorn protease N-terminal domain"/>
    <property type="match status" value="1"/>
</dbReference>
<reference evidence="5" key="2">
    <citation type="submission" date="2020-09" db="EMBL/GenBank/DDBJ databases">
        <authorList>
            <person name="Sun Q."/>
            <person name="Ohkuma M."/>
        </authorList>
    </citation>
    <scope>NUCLEOTIDE SEQUENCE</scope>
    <source>
        <strain evidence="5">JCM 3090</strain>
    </source>
</reference>
<protein>
    <recommendedName>
        <fullName evidence="4">DUF11 domain-containing protein</fullName>
    </recommendedName>
</protein>
<evidence type="ECO:0000313" key="5">
    <source>
        <dbReference type="EMBL" id="GGJ80322.1"/>
    </source>
</evidence>
<dbReference type="PANTHER" id="PTHR36842">
    <property type="entry name" value="PROTEIN TOLB HOMOLOG"/>
    <property type="match status" value="1"/>
</dbReference>
<comment type="similarity">
    <text evidence="1">Belongs to the TolB family.</text>
</comment>
<dbReference type="Proteomes" id="UP000649739">
    <property type="component" value="Unassembled WGS sequence"/>
</dbReference>
<evidence type="ECO:0000256" key="2">
    <source>
        <dbReference type="SAM" id="MobiDB-lite"/>
    </source>
</evidence>
<proteinExistence type="inferred from homology"/>
<sequence length="969" mass="96394">MRGRGPIGAGSAAVLLAGLLVPSSAPARAPADPAPAPGRLAFASTRQPVIEGPAGVTRPGAAPSAAVGSAFVLVDSLADPAGDVVLRRTGAPDLPVAPHPAADREPDLSPDGRWVAFASDRAAGHFDLWVAAAAGGTPVRVTAGPGDERWPSWAPDSTRLVYRGGAAGGAGDLFTVARTGGVPARLTDTPYDEREPAWGRRSGLVAFTTTRYGEPAVATVPAAGGAEVRRTAPGADASEPAWAPDDTALAVTVRGGASDRYGDIHRQPLVAAGPPPASTPVPGAAVPGRPAAHPARTADGVRWQSAGVGAGSGVWDVGADGRAAGELAAPPAGAPGARAPAYRPDGRRIAYSVGTGGGRRIVVAGVDGRGPRPLLPAAASAGSDEDDPAWSPDGRFLAFTRQADGRARVWMARLTDTPGGPAADAPVEVDAGACPDRADGEPAWSPDGSRLALTRRYPAPPAGSPTPALSAPGTPAPGACPPGDGARHVLVAAVHTDGGGVRADPPADLTAAAGYGCDCAGPAWSPDGRRLAYTGGGRLLLMNADGSAPTLRYPRADDPPLRAADPAWSPDGGTLAFTALPPNPADPPAGTTPPAGDDPVPAGARIHTLPVADGPATPLFDPAGPAGDGQPAYQPTADLRVELRAEPPAVPVGGTAALVLRVTNLGPLPARGVVATPAVPAGLAVTGAPDCAAGPTPRCPLGDLPPGAAVERRVEVRGEAAGAYRAGAAVAGTVADPRPDNDAATAALDVGAGSLGRPGLSVTGVAEPAVGYLGGGDLTVRFTVHNGFAGPAAATLAVALPLPVAAAPAGCAGRTCALGELPPGADRTLTYVLRPARAGDHRAAAAVTGTRPDPDRADDRAAVALRVLRPQLTITPAVGSPGFVADVSGVDFPPDTPVRLIWQRGVTATPDPVLTGPTGTLHAPMLVLHRDVRGPRRLVATPADAAAFTPTAAAFLVQPRPRTLPPRAP</sequence>
<dbReference type="SUPFAM" id="SSF82171">
    <property type="entry name" value="DPP6 N-terminal domain-like"/>
    <property type="match status" value="1"/>
</dbReference>
<feature type="region of interest" description="Disordered" evidence="2">
    <location>
        <begin position="272"/>
        <end position="295"/>
    </location>
</feature>
<name>A0A8J3F8Q7_9ACTN</name>
<feature type="signal peptide" evidence="3">
    <location>
        <begin position="1"/>
        <end position="27"/>
    </location>
</feature>
<feature type="region of interest" description="Disordered" evidence="2">
    <location>
        <begin position="581"/>
        <end position="600"/>
    </location>
</feature>
<feature type="compositionally biased region" description="Pro residues" evidence="2">
    <location>
        <begin position="581"/>
        <end position="591"/>
    </location>
</feature>
<evidence type="ECO:0000313" key="6">
    <source>
        <dbReference type="Proteomes" id="UP000649739"/>
    </source>
</evidence>
<dbReference type="RefSeq" id="WP_189168586.1">
    <property type="nucleotide sequence ID" value="NZ_BMQB01000001.1"/>
</dbReference>
<reference evidence="5" key="1">
    <citation type="journal article" date="2014" name="Int. J. Syst. Evol. Microbiol.">
        <title>Complete genome sequence of Corynebacterium casei LMG S-19264T (=DSM 44701T), isolated from a smear-ripened cheese.</title>
        <authorList>
            <consortium name="US DOE Joint Genome Institute (JGI-PGF)"/>
            <person name="Walter F."/>
            <person name="Albersmeier A."/>
            <person name="Kalinowski J."/>
            <person name="Ruckert C."/>
        </authorList>
    </citation>
    <scope>NUCLEOTIDE SEQUENCE</scope>
    <source>
        <strain evidence="5">JCM 3090</strain>
    </source>
</reference>
<dbReference type="InterPro" id="IPR011042">
    <property type="entry name" value="6-blade_b-propeller_TolB-like"/>
</dbReference>
<dbReference type="PANTHER" id="PTHR36842:SF1">
    <property type="entry name" value="PROTEIN TOLB"/>
    <property type="match status" value="1"/>
</dbReference>
<keyword evidence="6" id="KW-1185">Reference proteome</keyword>
<dbReference type="Pfam" id="PF01345">
    <property type="entry name" value="DUF11"/>
    <property type="match status" value="1"/>
</dbReference>
<accession>A0A8J3F8Q7</accession>
<dbReference type="InterPro" id="IPR011659">
    <property type="entry name" value="WD40"/>
</dbReference>
<evidence type="ECO:0000256" key="1">
    <source>
        <dbReference type="ARBA" id="ARBA00009820"/>
    </source>
</evidence>
<organism evidence="5 6">
    <name type="scientific">Pilimelia anulata</name>
    <dbReference type="NCBI Taxonomy" id="53371"/>
    <lineage>
        <taxon>Bacteria</taxon>
        <taxon>Bacillati</taxon>
        <taxon>Actinomycetota</taxon>
        <taxon>Actinomycetes</taxon>
        <taxon>Micromonosporales</taxon>
        <taxon>Micromonosporaceae</taxon>
        <taxon>Pilimelia</taxon>
    </lineage>
</organism>
<evidence type="ECO:0000259" key="4">
    <source>
        <dbReference type="Pfam" id="PF01345"/>
    </source>
</evidence>
<dbReference type="EMBL" id="BMQB01000001">
    <property type="protein sequence ID" value="GGJ80322.1"/>
    <property type="molecule type" value="Genomic_DNA"/>
</dbReference>
<keyword evidence="3" id="KW-0732">Signal</keyword>
<evidence type="ECO:0000256" key="3">
    <source>
        <dbReference type="SAM" id="SignalP"/>
    </source>
</evidence>